<dbReference type="RefSeq" id="WP_284246348.1">
    <property type="nucleotide sequence ID" value="NZ_BSST01000001.1"/>
</dbReference>
<name>A0ABQ6GWS8_9GAMM</name>
<evidence type="ECO:0000313" key="1">
    <source>
        <dbReference type="EMBL" id="GLX80368.1"/>
    </source>
</evidence>
<keyword evidence="2" id="KW-1185">Reference proteome</keyword>
<protein>
    <submittedName>
        <fullName evidence="1">Uncharacterized protein</fullName>
    </submittedName>
</protein>
<accession>A0ABQ6GWS8</accession>
<dbReference type="Proteomes" id="UP001157186">
    <property type="component" value="Unassembled WGS sequence"/>
</dbReference>
<reference evidence="1 2" key="1">
    <citation type="submission" date="2023-03" db="EMBL/GenBank/DDBJ databases">
        <title>Draft genome sequence of Thalassotalea insulae KCTC 62186T.</title>
        <authorList>
            <person name="Sawabe T."/>
        </authorList>
    </citation>
    <scope>NUCLEOTIDE SEQUENCE [LARGE SCALE GENOMIC DNA]</scope>
    <source>
        <strain evidence="1 2">KCTC 62186</strain>
    </source>
</reference>
<dbReference type="EMBL" id="BSST01000001">
    <property type="protein sequence ID" value="GLX80368.1"/>
    <property type="molecule type" value="Genomic_DNA"/>
</dbReference>
<proteinExistence type="predicted"/>
<gene>
    <name evidence="1" type="ORF">tinsulaeT_37080</name>
</gene>
<comment type="caution">
    <text evidence="1">The sequence shown here is derived from an EMBL/GenBank/DDBJ whole genome shotgun (WGS) entry which is preliminary data.</text>
</comment>
<evidence type="ECO:0000313" key="2">
    <source>
        <dbReference type="Proteomes" id="UP001157186"/>
    </source>
</evidence>
<organism evidence="1 2">
    <name type="scientific">Thalassotalea insulae</name>
    <dbReference type="NCBI Taxonomy" id="2056778"/>
    <lineage>
        <taxon>Bacteria</taxon>
        <taxon>Pseudomonadati</taxon>
        <taxon>Pseudomonadota</taxon>
        <taxon>Gammaproteobacteria</taxon>
        <taxon>Alteromonadales</taxon>
        <taxon>Colwelliaceae</taxon>
        <taxon>Thalassotalea</taxon>
    </lineage>
</organism>
<sequence length="77" mass="7955">MSSGTKRTDNCRAEAFTAFATEMKGAGASAIKEMAHTPGQPRVKAAAGVKDLAQTAAVGAFKAHDAFTQCRNKKGAL</sequence>